<protein>
    <submittedName>
        <fullName evidence="2">Uncharacterized protein</fullName>
    </submittedName>
</protein>
<dbReference type="AlphaFoldDB" id="A0A9Q0E7J8"/>
<feature type="compositionally biased region" description="Basic and acidic residues" evidence="1">
    <location>
        <begin position="26"/>
        <end position="38"/>
    </location>
</feature>
<dbReference type="EMBL" id="JANIIK010000047">
    <property type="protein sequence ID" value="KAJ3600498.1"/>
    <property type="molecule type" value="Genomic_DNA"/>
</dbReference>
<gene>
    <name evidence="2" type="ORF">NHX12_031479</name>
</gene>
<sequence length="70" mass="7692">LSIVVPGQRGRGQKAPIHRFPPDTFEPERRRKGEEPHRSRYRVGGATVEVPDTGGGYSFPGREAPPRGLA</sequence>
<evidence type="ECO:0000256" key="1">
    <source>
        <dbReference type="SAM" id="MobiDB-lite"/>
    </source>
</evidence>
<organism evidence="2 3">
    <name type="scientific">Muraenolepis orangiensis</name>
    <name type="common">Patagonian moray cod</name>
    <dbReference type="NCBI Taxonomy" id="630683"/>
    <lineage>
        <taxon>Eukaryota</taxon>
        <taxon>Metazoa</taxon>
        <taxon>Chordata</taxon>
        <taxon>Craniata</taxon>
        <taxon>Vertebrata</taxon>
        <taxon>Euteleostomi</taxon>
        <taxon>Actinopterygii</taxon>
        <taxon>Neopterygii</taxon>
        <taxon>Teleostei</taxon>
        <taxon>Neoteleostei</taxon>
        <taxon>Acanthomorphata</taxon>
        <taxon>Zeiogadaria</taxon>
        <taxon>Gadariae</taxon>
        <taxon>Gadiformes</taxon>
        <taxon>Muraenolepidoidei</taxon>
        <taxon>Muraenolepididae</taxon>
        <taxon>Muraenolepis</taxon>
    </lineage>
</organism>
<comment type="caution">
    <text evidence="2">The sequence shown here is derived from an EMBL/GenBank/DDBJ whole genome shotgun (WGS) entry which is preliminary data.</text>
</comment>
<proteinExistence type="predicted"/>
<keyword evidence="3" id="KW-1185">Reference proteome</keyword>
<accession>A0A9Q0E7J8</accession>
<evidence type="ECO:0000313" key="3">
    <source>
        <dbReference type="Proteomes" id="UP001148018"/>
    </source>
</evidence>
<dbReference type="Proteomes" id="UP001148018">
    <property type="component" value="Unassembled WGS sequence"/>
</dbReference>
<reference evidence="2" key="1">
    <citation type="submission" date="2022-07" db="EMBL/GenBank/DDBJ databases">
        <title>Chromosome-level genome of Muraenolepis orangiensis.</title>
        <authorList>
            <person name="Kim J."/>
        </authorList>
    </citation>
    <scope>NUCLEOTIDE SEQUENCE</scope>
    <source>
        <strain evidence="2">KU_S4_2022</strain>
        <tissue evidence="2">Muscle</tissue>
    </source>
</reference>
<evidence type="ECO:0000313" key="2">
    <source>
        <dbReference type="EMBL" id="KAJ3600498.1"/>
    </source>
</evidence>
<feature type="non-terminal residue" evidence="2">
    <location>
        <position position="1"/>
    </location>
</feature>
<feature type="region of interest" description="Disordered" evidence="1">
    <location>
        <begin position="1"/>
        <end position="70"/>
    </location>
</feature>
<name>A0A9Q0E7J8_9TELE</name>